<comment type="caution">
    <text evidence="1">The sequence shown here is derived from an EMBL/GenBank/DDBJ whole genome shotgun (WGS) entry which is preliminary data.</text>
</comment>
<evidence type="ECO:0000313" key="1">
    <source>
        <dbReference type="EMBL" id="MPC89715.1"/>
    </source>
</evidence>
<protein>
    <submittedName>
        <fullName evidence="1">Uncharacterized protein</fullName>
    </submittedName>
</protein>
<name>A0A5B7J4M6_PORTR</name>
<dbReference type="Proteomes" id="UP000324222">
    <property type="component" value="Unassembled WGS sequence"/>
</dbReference>
<accession>A0A5B7J4M6</accession>
<dbReference type="AlphaFoldDB" id="A0A5B7J4M6"/>
<sequence>MVRVRCVALTHLPVFLPPLIPPCLLVGIGNRSVGKRTRIPWVQKTVIRCPPLPSHPHGHDELRL</sequence>
<keyword evidence="2" id="KW-1185">Reference proteome</keyword>
<gene>
    <name evidence="1" type="ORF">E2C01_084673</name>
</gene>
<proteinExistence type="predicted"/>
<evidence type="ECO:0000313" key="2">
    <source>
        <dbReference type="Proteomes" id="UP000324222"/>
    </source>
</evidence>
<dbReference type="EMBL" id="VSRR010081934">
    <property type="protein sequence ID" value="MPC89715.1"/>
    <property type="molecule type" value="Genomic_DNA"/>
</dbReference>
<organism evidence="1 2">
    <name type="scientific">Portunus trituberculatus</name>
    <name type="common">Swimming crab</name>
    <name type="synonym">Neptunus trituberculatus</name>
    <dbReference type="NCBI Taxonomy" id="210409"/>
    <lineage>
        <taxon>Eukaryota</taxon>
        <taxon>Metazoa</taxon>
        <taxon>Ecdysozoa</taxon>
        <taxon>Arthropoda</taxon>
        <taxon>Crustacea</taxon>
        <taxon>Multicrustacea</taxon>
        <taxon>Malacostraca</taxon>
        <taxon>Eumalacostraca</taxon>
        <taxon>Eucarida</taxon>
        <taxon>Decapoda</taxon>
        <taxon>Pleocyemata</taxon>
        <taxon>Brachyura</taxon>
        <taxon>Eubrachyura</taxon>
        <taxon>Portunoidea</taxon>
        <taxon>Portunidae</taxon>
        <taxon>Portuninae</taxon>
        <taxon>Portunus</taxon>
    </lineage>
</organism>
<reference evidence="1 2" key="1">
    <citation type="submission" date="2019-05" db="EMBL/GenBank/DDBJ databases">
        <title>Another draft genome of Portunus trituberculatus and its Hox gene families provides insights of decapod evolution.</title>
        <authorList>
            <person name="Jeong J.-H."/>
            <person name="Song I."/>
            <person name="Kim S."/>
            <person name="Choi T."/>
            <person name="Kim D."/>
            <person name="Ryu S."/>
            <person name="Kim W."/>
        </authorList>
    </citation>
    <scope>NUCLEOTIDE SEQUENCE [LARGE SCALE GENOMIC DNA]</scope>
    <source>
        <tissue evidence="1">Muscle</tissue>
    </source>
</reference>